<dbReference type="InterPro" id="IPR036291">
    <property type="entry name" value="NAD(P)-bd_dom_sf"/>
</dbReference>
<dbReference type="Gene3D" id="3.40.50.720">
    <property type="entry name" value="NAD(P)-binding Rossmann-like Domain"/>
    <property type="match status" value="1"/>
</dbReference>
<name>A0A4V4HCZ0_DENBC</name>
<dbReference type="PRINTS" id="PR00080">
    <property type="entry name" value="SDRFAMILY"/>
</dbReference>
<dbReference type="EMBL" id="ML179560">
    <property type="protein sequence ID" value="THU85195.1"/>
    <property type="molecule type" value="Genomic_DNA"/>
</dbReference>
<dbReference type="SUPFAM" id="SSF51735">
    <property type="entry name" value="NAD(P)-binding Rossmann-fold domains"/>
    <property type="match status" value="1"/>
</dbReference>
<keyword evidence="5" id="KW-1185">Reference proteome</keyword>
<reference evidence="4 5" key="1">
    <citation type="journal article" date="2019" name="Nat. Ecol. Evol.">
        <title>Megaphylogeny resolves global patterns of mushroom evolution.</title>
        <authorList>
            <person name="Varga T."/>
            <person name="Krizsan K."/>
            <person name="Foldi C."/>
            <person name="Dima B."/>
            <person name="Sanchez-Garcia M."/>
            <person name="Sanchez-Ramirez S."/>
            <person name="Szollosi G.J."/>
            <person name="Szarkandi J.G."/>
            <person name="Papp V."/>
            <person name="Albert L."/>
            <person name="Andreopoulos W."/>
            <person name="Angelini C."/>
            <person name="Antonin V."/>
            <person name="Barry K.W."/>
            <person name="Bougher N.L."/>
            <person name="Buchanan P."/>
            <person name="Buyck B."/>
            <person name="Bense V."/>
            <person name="Catcheside P."/>
            <person name="Chovatia M."/>
            <person name="Cooper J."/>
            <person name="Damon W."/>
            <person name="Desjardin D."/>
            <person name="Finy P."/>
            <person name="Geml J."/>
            <person name="Haridas S."/>
            <person name="Hughes K."/>
            <person name="Justo A."/>
            <person name="Karasinski D."/>
            <person name="Kautmanova I."/>
            <person name="Kiss B."/>
            <person name="Kocsube S."/>
            <person name="Kotiranta H."/>
            <person name="LaButti K.M."/>
            <person name="Lechner B.E."/>
            <person name="Liimatainen K."/>
            <person name="Lipzen A."/>
            <person name="Lukacs Z."/>
            <person name="Mihaltcheva S."/>
            <person name="Morgado L.N."/>
            <person name="Niskanen T."/>
            <person name="Noordeloos M.E."/>
            <person name="Ohm R.A."/>
            <person name="Ortiz-Santana B."/>
            <person name="Ovrebo C."/>
            <person name="Racz N."/>
            <person name="Riley R."/>
            <person name="Savchenko A."/>
            <person name="Shiryaev A."/>
            <person name="Soop K."/>
            <person name="Spirin V."/>
            <person name="Szebenyi C."/>
            <person name="Tomsovsky M."/>
            <person name="Tulloss R.E."/>
            <person name="Uehling J."/>
            <person name="Grigoriev I.V."/>
            <person name="Vagvolgyi C."/>
            <person name="Papp T."/>
            <person name="Martin F.M."/>
            <person name="Miettinen O."/>
            <person name="Hibbett D.S."/>
            <person name="Nagy L.G."/>
        </authorList>
    </citation>
    <scope>NUCLEOTIDE SEQUENCE [LARGE SCALE GENOMIC DNA]</scope>
    <source>
        <strain evidence="4 5">CBS 962.96</strain>
    </source>
</reference>
<dbReference type="PRINTS" id="PR00081">
    <property type="entry name" value="GDHRDH"/>
</dbReference>
<evidence type="ECO:0000256" key="1">
    <source>
        <dbReference type="ARBA" id="ARBA00006484"/>
    </source>
</evidence>
<dbReference type="Proteomes" id="UP000297245">
    <property type="component" value="Unassembled WGS sequence"/>
</dbReference>
<dbReference type="GO" id="GO:0016491">
    <property type="term" value="F:oxidoreductase activity"/>
    <property type="evidence" value="ECO:0007669"/>
    <property type="project" value="UniProtKB-KW"/>
</dbReference>
<dbReference type="Pfam" id="PF00106">
    <property type="entry name" value="adh_short"/>
    <property type="match status" value="1"/>
</dbReference>
<dbReference type="PANTHER" id="PTHR43976">
    <property type="entry name" value="SHORT CHAIN DEHYDROGENASE"/>
    <property type="match status" value="1"/>
</dbReference>
<proteinExistence type="inferred from homology"/>
<sequence length="318" mass="35198">MSSLLSSQRKYNRVWYITGTSSGLGRTLLEEVLANGERAVGTCRNTSAIADLATKYPDQLLVQSVDVTNVQQIKDSFAAALAKWNRVDVVVNNAGYALFGEIESITEEEAKHNFEVQFWGVVRVMKEAVRIFREVNPPGEGGRIFNVSTIGGYRANPTLSYYSASKFALEGFTQSFLQEMSPEWNIKGCIIQPGGFASEWRSSSAKITTPHPAYIDEKNACHMFRTAIRADIPYIGNLKKMGKTIIKLAHMSADGTELPLRIQLGSDALFLVGQQAKNTLKDLEAWREISKETDEDGMDGDQYCKDVLLASGSFNDAK</sequence>
<dbReference type="CDD" id="cd05374">
    <property type="entry name" value="17beta-HSD-like_SDR_c"/>
    <property type="match status" value="1"/>
</dbReference>
<dbReference type="AlphaFoldDB" id="A0A4V4HCZ0"/>
<dbReference type="InterPro" id="IPR051911">
    <property type="entry name" value="SDR_oxidoreductase"/>
</dbReference>
<organism evidence="4 5">
    <name type="scientific">Dendrothele bispora (strain CBS 962.96)</name>
    <dbReference type="NCBI Taxonomy" id="1314807"/>
    <lineage>
        <taxon>Eukaryota</taxon>
        <taxon>Fungi</taxon>
        <taxon>Dikarya</taxon>
        <taxon>Basidiomycota</taxon>
        <taxon>Agaricomycotina</taxon>
        <taxon>Agaricomycetes</taxon>
        <taxon>Agaricomycetidae</taxon>
        <taxon>Agaricales</taxon>
        <taxon>Agaricales incertae sedis</taxon>
        <taxon>Dendrothele</taxon>
    </lineage>
</organism>
<dbReference type="OrthoDB" id="1274115at2759"/>
<gene>
    <name evidence="4" type="ORF">K435DRAFT_926209</name>
</gene>
<evidence type="ECO:0000313" key="4">
    <source>
        <dbReference type="EMBL" id="THU85195.1"/>
    </source>
</evidence>
<evidence type="ECO:0000313" key="5">
    <source>
        <dbReference type="Proteomes" id="UP000297245"/>
    </source>
</evidence>
<dbReference type="PANTHER" id="PTHR43976:SF16">
    <property type="entry name" value="SHORT-CHAIN DEHYDROGENASE_REDUCTASE FAMILY PROTEIN"/>
    <property type="match status" value="1"/>
</dbReference>
<dbReference type="InterPro" id="IPR002347">
    <property type="entry name" value="SDR_fam"/>
</dbReference>
<evidence type="ECO:0000256" key="3">
    <source>
        <dbReference type="RuleBase" id="RU000363"/>
    </source>
</evidence>
<comment type="similarity">
    <text evidence="1 3">Belongs to the short-chain dehydrogenases/reductases (SDR) family.</text>
</comment>
<evidence type="ECO:0000256" key="2">
    <source>
        <dbReference type="ARBA" id="ARBA00023002"/>
    </source>
</evidence>
<protein>
    <submittedName>
        <fullName evidence="4">NAD(P)-binding protein</fullName>
    </submittedName>
</protein>
<accession>A0A4V4HCZ0</accession>
<keyword evidence="2" id="KW-0560">Oxidoreductase</keyword>